<reference evidence="2" key="1">
    <citation type="journal article" date="2020" name="Nat. Commun.">
        <title>Genome sequence of the cluster root forming white lupin.</title>
        <authorList>
            <person name="Hufnagel B."/>
            <person name="Marques A."/>
            <person name="Soriano A."/>
            <person name="Marques L."/>
            <person name="Divol F."/>
            <person name="Doumas P."/>
            <person name="Sallet E."/>
            <person name="Mancinotti D."/>
            <person name="Carrere S."/>
            <person name="Marande W."/>
            <person name="Arribat S."/>
            <person name="Keller J."/>
            <person name="Huneau C."/>
            <person name="Blein T."/>
            <person name="Aime D."/>
            <person name="Laguerre M."/>
            <person name="Taylor J."/>
            <person name="Schubert V."/>
            <person name="Nelson M."/>
            <person name="Geu-Flores F."/>
            <person name="Crespi M."/>
            <person name="Gallardo-Guerrero K."/>
            <person name="Delaux P.-M."/>
            <person name="Salse J."/>
            <person name="Berges H."/>
            <person name="Guyot R."/>
            <person name="Gouzy J."/>
            <person name="Peret B."/>
        </authorList>
    </citation>
    <scope>NUCLEOTIDE SEQUENCE [LARGE SCALE GENOMIC DNA]</scope>
    <source>
        <strain evidence="2">cv. Amiga</strain>
    </source>
</reference>
<dbReference type="Proteomes" id="UP000447434">
    <property type="component" value="Chromosome 10"/>
</dbReference>
<sequence length="53" mass="6272">MPLQTWRSFKRKIVLVLYEFHRFKTSSVPRSSDLPFAKEAVVGIVATFLWTRM</sequence>
<dbReference type="EMBL" id="WOCE01000010">
    <property type="protein sequence ID" value="KAE9605655.1"/>
    <property type="molecule type" value="Genomic_DNA"/>
</dbReference>
<proteinExistence type="predicted"/>
<protein>
    <submittedName>
        <fullName evidence="1">Uncharacterized protein</fullName>
    </submittedName>
</protein>
<organism evidence="1 2">
    <name type="scientific">Lupinus albus</name>
    <name type="common">White lupine</name>
    <name type="synonym">Lupinus termis</name>
    <dbReference type="NCBI Taxonomy" id="3870"/>
    <lineage>
        <taxon>Eukaryota</taxon>
        <taxon>Viridiplantae</taxon>
        <taxon>Streptophyta</taxon>
        <taxon>Embryophyta</taxon>
        <taxon>Tracheophyta</taxon>
        <taxon>Spermatophyta</taxon>
        <taxon>Magnoliopsida</taxon>
        <taxon>eudicotyledons</taxon>
        <taxon>Gunneridae</taxon>
        <taxon>Pentapetalae</taxon>
        <taxon>rosids</taxon>
        <taxon>fabids</taxon>
        <taxon>Fabales</taxon>
        <taxon>Fabaceae</taxon>
        <taxon>Papilionoideae</taxon>
        <taxon>50 kb inversion clade</taxon>
        <taxon>genistoids sensu lato</taxon>
        <taxon>core genistoids</taxon>
        <taxon>Genisteae</taxon>
        <taxon>Lupinus</taxon>
    </lineage>
</organism>
<dbReference type="AlphaFoldDB" id="A0A6A4PVA5"/>
<accession>A0A6A4PVA5</accession>
<gene>
    <name evidence="1" type="ORF">Lalb_Chr10g0099651</name>
</gene>
<evidence type="ECO:0000313" key="1">
    <source>
        <dbReference type="EMBL" id="KAE9605655.1"/>
    </source>
</evidence>
<evidence type="ECO:0000313" key="2">
    <source>
        <dbReference type="Proteomes" id="UP000447434"/>
    </source>
</evidence>
<keyword evidence="2" id="KW-1185">Reference proteome</keyword>
<comment type="caution">
    <text evidence="1">The sequence shown here is derived from an EMBL/GenBank/DDBJ whole genome shotgun (WGS) entry which is preliminary data.</text>
</comment>
<name>A0A6A4PVA5_LUPAL</name>